<name>A0A2X1SQ88_KLEPN</name>
<dbReference type="Gene3D" id="1.10.10.10">
    <property type="entry name" value="Winged helix-like DNA-binding domain superfamily/Winged helix DNA-binding domain"/>
    <property type="match status" value="1"/>
</dbReference>
<dbReference type="Pfam" id="PF12802">
    <property type="entry name" value="MarR_2"/>
    <property type="match status" value="1"/>
</dbReference>
<dbReference type="AlphaFoldDB" id="A0A2X1SQ88"/>
<organism evidence="3 4">
    <name type="scientific">Klebsiella pneumoniae</name>
    <dbReference type="NCBI Taxonomy" id="573"/>
    <lineage>
        <taxon>Bacteria</taxon>
        <taxon>Pseudomonadati</taxon>
        <taxon>Pseudomonadota</taxon>
        <taxon>Gammaproteobacteria</taxon>
        <taxon>Enterobacterales</taxon>
        <taxon>Enterobacteriaceae</taxon>
        <taxon>Klebsiella/Raoultella group</taxon>
        <taxon>Klebsiella</taxon>
        <taxon>Klebsiella pneumoniae complex</taxon>
    </lineage>
</organism>
<evidence type="ECO:0000259" key="2">
    <source>
        <dbReference type="Pfam" id="PF12802"/>
    </source>
</evidence>
<dbReference type="SUPFAM" id="SSF46785">
    <property type="entry name" value="Winged helix' DNA-binding domain"/>
    <property type="match status" value="1"/>
</dbReference>
<feature type="domain" description="HTH marR-type" evidence="2">
    <location>
        <begin position="34"/>
        <end position="90"/>
    </location>
</feature>
<feature type="compositionally biased region" description="Basic and acidic residues" evidence="1">
    <location>
        <begin position="87"/>
        <end position="99"/>
    </location>
</feature>
<dbReference type="InterPro" id="IPR000835">
    <property type="entry name" value="HTH_MarR-typ"/>
</dbReference>
<accession>A0A2X1SQ88</accession>
<dbReference type="InterPro" id="IPR036388">
    <property type="entry name" value="WH-like_DNA-bd_sf"/>
</dbReference>
<dbReference type="EMBL" id="UASN01000020">
    <property type="protein sequence ID" value="SPX55801.1"/>
    <property type="molecule type" value="Genomic_DNA"/>
</dbReference>
<feature type="region of interest" description="Disordered" evidence="1">
    <location>
        <begin position="87"/>
        <end position="106"/>
    </location>
</feature>
<sequence>MPHTPLIQQIRTASRLMVRELGFMSTTLAATHYSPSAVHTLLEVSMRGEMTAAQLVTLLGLEKSSVSRMVSRLLAAGELEERPCAEDARAKITRPDGKGARYGGEN</sequence>
<evidence type="ECO:0000313" key="3">
    <source>
        <dbReference type="EMBL" id="SPX55801.1"/>
    </source>
</evidence>
<evidence type="ECO:0000313" key="4">
    <source>
        <dbReference type="Proteomes" id="UP000251123"/>
    </source>
</evidence>
<gene>
    <name evidence="3" type="ORF">NCTC9601_02983</name>
</gene>
<reference evidence="3 4" key="1">
    <citation type="submission" date="2018-06" db="EMBL/GenBank/DDBJ databases">
        <authorList>
            <consortium name="Pathogen Informatics"/>
            <person name="Doyle S."/>
        </authorList>
    </citation>
    <scope>NUCLEOTIDE SEQUENCE [LARGE SCALE GENOMIC DNA]</scope>
    <source>
        <strain evidence="3 4">NCTC9601</strain>
    </source>
</reference>
<protein>
    <submittedName>
        <fullName evidence="3">GNAT family transcriptional regulator</fullName>
    </submittedName>
</protein>
<dbReference type="InterPro" id="IPR036390">
    <property type="entry name" value="WH_DNA-bd_sf"/>
</dbReference>
<dbReference type="GO" id="GO:0003700">
    <property type="term" value="F:DNA-binding transcription factor activity"/>
    <property type="evidence" value="ECO:0007669"/>
    <property type="project" value="InterPro"/>
</dbReference>
<dbReference type="Proteomes" id="UP000251123">
    <property type="component" value="Unassembled WGS sequence"/>
</dbReference>
<proteinExistence type="predicted"/>
<evidence type="ECO:0000256" key="1">
    <source>
        <dbReference type="SAM" id="MobiDB-lite"/>
    </source>
</evidence>